<sequence>MLVYRVLGGGEEPHILGSLQHTSAVNSRERESTAQRRRHLSETSKNPYNSLMWHSRKLNRSEHKGRRFSSRVSLAAMKRRQEEKESVAFYPVFALPENASQIDC</sequence>
<evidence type="ECO:0000313" key="3">
    <source>
        <dbReference type="Proteomes" id="UP001359485"/>
    </source>
</evidence>
<reference evidence="2 3" key="1">
    <citation type="submission" date="2023-09" db="EMBL/GenBank/DDBJ databases">
        <title>Genomes of two closely related lineages of the louse Polyplax serrata with different host specificities.</title>
        <authorList>
            <person name="Martinu J."/>
            <person name="Tarabai H."/>
            <person name="Stefka J."/>
            <person name="Hypsa V."/>
        </authorList>
    </citation>
    <scope>NUCLEOTIDE SEQUENCE [LARGE SCALE GENOMIC DNA]</scope>
    <source>
        <strain evidence="2">98ZLc_SE</strain>
    </source>
</reference>
<gene>
    <name evidence="2" type="ORF">RUM44_009950</name>
</gene>
<evidence type="ECO:0000313" key="2">
    <source>
        <dbReference type="EMBL" id="KAK6627473.1"/>
    </source>
</evidence>
<proteinExistence type="predicted"/>
<dbReference type="EMBL" id="JAWJWF010000045">
    <property type="protein sequence ID" value="KAK6627473.1"/>
    <property type="molecule type" value="Genomic_DNA"/>
</dbReference>
<accession>A0ABR1AVN5</accession>
<comment type="caution">
    <text evidence="2">The sequence shown here is derived from an EMBL/GenBank/DDBJ whole genome shotgun (WGS) entry which is preliminary data.</text>
</comment>
<organism evidence="2 3">
    <name type="scientific">Polyplax serrata</name>
    <name type="common">Common mouse louse</name>
    <dbReference type="NCBI Taxonomy" id="468196"/>
    <lineage>
        <taxon>Eukaryota</taxon>
        <taxon>Metazoa</taxon>
        <taxon>Ecdysozoa</taxon>
        <taxon>Arthropoda</taxon>
        <taxon>Hexapoda</taxon>
        <taxon>Insecta</taxon>
        <taxon>Pterygota</taxon>
        <taxon>Neoptera</taxon>
        <taxon>Paraneoptera</taxon>
        <taxon>Psocodea</taxon>
        <taxon>Troctomorpha</taxon>
        <taxon>Phthiraptera</taxon>
        <taxon>Anoplura</taxon>
        <taxon>Polyplacidae</taxon>
        <taxon>Polyplax</taxon>
    </lineage>
</organism>
<dbReference type="Proteomes" id="UP001359485">
    <property type="component" value="Unassembled WGS sequence"/>
</dbReference>
<name>A0ABR1AVN5_POLSC</name>
<keyword evidence="3" id="KW-1185">Reference proteome</keyword>
<evidence type="ECO:0000256" key="1">
    <source>
        <dbReference type="SAM" id="MobiDB-lite"/>
    </source>
</evidence>
<protein>
    <submittedName>
        <fullName evidence="2">Uncharacterized protein</fullName>
    </submittedName>
</protein>
<feature type="region of interest" description="Disordered" evidence="1">
    <location>
        <begin position="15"/>
        <end position="48"/>
    </location>
</feature>